<evidence type="ECO:0000256" key="4">
    <source>
        <dbReference type="PROSITE-ProRule" id="PRU00175"/>
    </source>
</evidence>
<dbReference type="SMART" id="SM01197">
    <property type="entry name" value="FANCL_C"/>
    <property type="match status" value="1"/>
</dbReference>
<evidence type="ECO:0000256" key="5">
    <source>
        <dbReference type="SAM" id="Phobius"/>
    </source>
</evidence>
<dbReference type="EMBL" id="JAUUTY010000005">
    <property type="protein sequence ID" value="KAK1629276.1"/>
    <property type="molecule type" value="Genomic_DNA"/>
</dbReference>
<gene>
    <name evidence="7" type="ORF">QYE76_003591</name>
</gene>
<evidence type="ECO:0000256" key="1">
    <source>
        <dbReference type="ARBA" id="ARBA00022723"/>
    </source>
</evidence>
<reference evidence="7" key="1">
    <citation type="submission" date="2023-07" db="EMBL/GenBank/DDBJ databases">
        <title>A chromosome-level genome assembly of Lolium multiflorum.</title>
        <authorList>
            <person name="Chen Y."/>
            <person name="Copetti D."/>
            <person name="Kolliker R."/>
            <person name="Studer B."/>
        </authorList>
    </citation>
    <scope>NUCLEOTIDE SEQUENCE</scope>
    <source>
        <strain evidence="7">02402/16</strain>
        <tissue evidence="7">Leaf</tissue>
    </source>
</reference>
<dbReference type="InterPro" id="IPR011016">
    <property type="entry name" value="Znf_RING-CH"/>
</dbReference>
<dbReference type="GO" id="GO:0008270">
    <property type="term" value="F:zinc ion binding"/>
    <property type="evidence" value="ECO:0007669"/>
    <property type="project" value="UniProtKB-KW"/>
</dbReference>
<keyword evidence="5" id="KW-0812">Transmembrane</keyword>
<dbReference type="InterPro" id="IPR001841">
    <property type="entry name" value="Znf_RING"/>
</dbReference>
<evidence type="ECO:0000259" key="6">
    <source>
        <dbReference type="PROSITE" id="PS50089"/>
    </source>
</evidence>
<name>A0AAD8RST6_LOLMU</name>
<keyword evidence="1" id="KW-0479">Metal-binding</keyword>
<dbReference type="PROSITE" id="PS50089">
    <property type="entry name" value="ZF_RING_2"/>
    <property type="match status" value="1"/>
</dbReference>
<keyword evidence="5" id="KW-0472">Membrane</keyword>
<feature type="domain" description="RING-type" evidence="6">
    <location>
        <begin position="91"/>
        <end position="134"/>
    </location>
</feature>
<keyword evidence="8" id="KW-1185">Reference proteome</keyword>
<evidence type="ECO:0000313" key="8">
    <source>
        <dbReference type="Proteomes" id="UP001231189"/>
    </source>
</evidence>
<dbReference type="InterPro" id="IPR052788">
    <property type="entry name" value="RING-type_E3_ligase_ATL"/>
</dbReference>
<keyword evidence="5" id="KW-1133">Transmembrane helix</keyword>
<keyword evidence="2 4" id="KW-0863">Zinc-finger</keyword>
<comment type="caution">
    <text evidence="7">The sequence shown here is derived from an EMBL/GenBank/DDBJ whole genome shotgun (WGS) entry which is preliminary data.</text>
</comment>
<dbReference type="SUPFAM" id="SSF57850">
    <property type="entry name" value="RING/U-box"/>
    <property type="match status" value="1"/>
</dbReference>
<evidence type="ECO:0000256" key="2">
    <source>
        <dbReference type="ARBA" id="ARBA00022771"/>
    </source>
</evidence>
<protein>
    <recommendedName>
        <fullName evidence="6">RING-type domain-containing protein</fullName>
    </recommendedName>
</protein>
<dbReference type="Proteomes" id="UP001231189">
    <property type="component" value="Unassembled WGS sequence"/>
</dbReference>
<evidence type="ECO:0000256" key="3">
    <source>
        <dbReference type="ARBA" id="ARBA00022833"/>
    </source>
</evidence>
<accession>A0AAD8RST6</accession>
<dbReference type="PANTHER" id="PTHR45798">
    <property type="entry name" value="RING-H2 FINGER PROTEIN ATL61-RELATED-RELATED"/>
    <property type="match status" value="1"/>
</dbReference>
<dbReference type="PANTHER" id="PTHR45798:SF92">
    <property type="entry name" value="RING-TYPE DOMAIN-CONTAINING PROTEIN"/>
    <property type="match status" value="1"/>
</dbReference>
<dbReference type="SMART" id="SM00744">
    <property type="entry name" value="RINGv"/>
    <property type="match status" value="1"/>
</dbReference>
<evidence type="ECO:0000313" key="7">
    <source>
        <dbReference type="EMBL" id="KAK1629276.1"/>
    </source>
</evidence>
<dbReference type="Pfam" id="PF13639">
    <property type="entry name" value="zf-RING_2"/>
    <property type="match status" value="1"/>
</dbReference>
<dbReference type="SMART" id="SM00184">
    <property type="entry name" value="RING"/>
    <property type="match status" value="1"/>
</dbReference>
<feature type="transmembrane region" description="Helical" evidence="5">
    <location>
        <begin position="12"/>
        <end position="38"/>
    </location>
</feature>
<proteinExistence type="predicted"/>
<dbReference type="Gene3D" id="3.30.40.10">
    <property type="entry name" value="Zinc/RING finger domain, C3HC4 (zinc finger)"/>
    <property type="match status" value="1"/>
</dbReference>
<dbReference type="InterPro" id="IPR013083">
    <property type="entry name" value="Znf_RING/FYVE/PHD"/>
</dbReference>
<dbReference type="AlphaFoldDB" id="A0AAD8RST6"/>
<keyword evidence="3" id="KW-0862">Zinc</keyword>
<sequence length="153" mass="16620">MDADDVLDWFLWGFLMALLVLLALSAALVLVVVIAELVRHVRKRCQLLSVERLLKSIPDVAYRQIPDRDGGAASAAAAEEDKGLRRSQSSCVICMAQYEAGERCSVLPGCGHVFHRGCVATWLHTTRTTCPLCRATIGADAVPRKGNAAENMV</sequence>
<organism evidence="7 8">
    <name type="scientific">Lolium multiflorum</name>
    <name type="common">Italian ryegrass</name>
    <name type="synonym">Lolium perenne subsp. multiflorum</name>
    <dbReference type="NCBI Taxonomy" id="4521"/>
    <lineage>
        <taxon>Eukaryota</taxon>
        <taxon>Viridiplantae</taxon>
        <taxon>Streptophyta</taxon>
        <taxon>Embryophyta</taxon>
        <taxon>Tracheophyta</taxon>
        <taxon>Spermatophyta</taxon>
        <taxon>Magnoliopsida</taxon>
        <taxon>Liliopsida</taxon>
        <taxon>Poales</taxon>
        <taxon>Poaceae</taxon>
        <taxon>BOP clade</taxon>
        <taxon>Pooideae</taxon>
        <taxon>Poodae</taxon>
        <taxon>Poeae</taxon>
        <taxon>Poeae Chloroplast Group 2 (Poeae type)</taxon>
        <taxon>Loliodinae</taxon>
        <taxon>Loliinae</taxon>
        <taxon>Lolium</taxon>
    </lineage>
</organism>